<keyword evidence="2" id="KW-1185">Reference proteome</keyword>
<dbReference type="AlphaFoldDB" id="A0A9W5AZD9"/>
<proteinExistence type="predicted"/>
<name>A0A9W5AZD9_9HYPH</name>
<evidence type="ECO:0000313" key="2">
    <source>
        <dbReference type="Proteomes" id="UP000191933"/>
    </source>
</evidence>
<reference evidence="1 2" key="1">
    <citation type="submission" date="2016-01" db="EMBL/GenBank/DDBJ databases">
        <authorList>
            <person name="Regsiter A."/>
            <person name="william w."/>
        </authorList>
    </citation>
    <scope>NUCLEOTIDE SEQUENCE [LARGE SCALE GENOMIC DNA]</scope>
    <source>
        <strain evidence="1 2">CFBP 5494</strain>
    </source>
</reference>
<dbReference type="Proteomes" id="UP000191933">
    <property type="component" value="Unassembled WGS sequence"/>
</dbReference>
<evidence type="ECO:0000313" key="1">
    <source>
        <dbReference type="EMBL" id="CUW88947.1"/>
    </source>
</evidence>
<gene>
    <name evidence="1" type="ORF">AGR2A_Cc150019</name>
</gene>
<protein>
    <submittedName>
        <fullName evidence="1">Uncharacterized protein</fullName>
    </submittedName>
</protein>
<accession>A0A9W5AZD9</accession>
<organism evidence="1 2">
    <name type="scientific">Agrobacterium genomosp. 2 str. CFBP 5494</name>
    <dbReference type="NCBI Taxonomy" id="1183436"/>
    <lineage>
        <taxon>Bacteria</taxon>
        <taxon>Pseudomonadati</taxon>
        <taxon>Pseudomonadota</taxon>
        <taxon>Alphaproteobacteria</taxon>
        <taxon>Hyphomicrobiales</taxon>
        <taxon>Rhizobiaceae</taxon>
        <taxon>Rhizobium/Agrobacterium group</taxon>
        <taxon>Agrobacterium</taxon>
        <taxon>Agrobacterium tumefaciens complex</taxon>
    </lineage>
</organism>
<comment type="caution">
    <text evidence="1">The sequence shown here is derived from an EMBL/GenBank/DDBJ whole genome shotgun (WGS) entry which is preliminary data.</text>
</comment>
<dbReference type="EMBL" id="FBVY01000007">
    <property type="protein sequence ID" value="CUW88947.1"/>
    <property type="molecule type" value="Genomic_DNA"/>
</dbReference>
<sequence>MVPSTSAGGTRPSAEHDTMTVEIISNVTRRRGRETYAIREPVPSAAAIRGNTGQILKK</sequence>